<evidence type="ECO:0000313" key="2">
    <source>
        <dbReference type="EMBL" id="KAK3010295.1"/>
    </source>
</evidence>
<dbReference type="AlphaFoldDB" id="A0AA88VRA8"/>
<evidence type="ECO:0000313" key="3">
    <source>
        <dbReference type="Proteomes" id="UP001188597"/>
    </source>
</evidence>
<evidence type="ECO:0000256" key="1">
    <source>
        <dbReference type="SAM" id="MobiDB-lite"/>
    </source>
</evidence>
<feature type="region of interest" description="Disordered" evidence="1">
    <location>
        <begin position="77"/>
        <end position="101"/>
    </location>
</feature>
<dbReference type="EMBL" id="JAVXUP010001557">
    <property type="protein sequence ID" value="KAK3010295.1"/>
    <property type="molecule type" value="Genomic_DNA"/>
</dbReference>
<keyword evidence="3" id="KW-1185">Reference proteome</keyword>
<protein>
    <recommendedName>
        <fullName evidence="4">Retrotransposon gag domain-containing protein</fullName>
    </recommendedName>
</protein>
<dbReference type="Proteomes" id="UP001188597">
    <property type="component" value="Unassembled WGS sequence"/>
</dbReference>
<gene>
    <name evidence="2" type="ORF">RJ639_010800</name>
</gene>
<organism evidence="2 3">
    <name type="scientific">Escallonia herrerae</name>
    <dbReference type="NCBI Taxonomy" id="1293975"/>
    <lineage>
        <taxon>Eukaryota</taxon>
        <taxon>Viridiplantae</taxon>
        <taxon>Streptophyta</taxon>
        <taxon>Embryophyta</taxon>
        <taxon>Tracheophyta</taxon>
        <taxon>Spermatophyta</taxon>
        <taxon>Magnoliopsida</taxon>
        <taxon>eudicotyledons</taxon>
        <taxon>Gunneridae</taxon>
        <taxon>Pentapetalae</taxon>
        <taxon>asterids</taxon>
        <taxon>campanulids</taxon>
        <taxon>Escalloniales</taxon>
        <taxon>Escalloniaceae</taxon>
        <taxon>Escallonia</taxon>
    </lineage>
</organism>
<comment type="caution">
    <text evidence="2">The sequence shown here is derived from an EMBL/GenBank/DDBJ whole genome shotgun (WGS) entry which is preliminary data.</text>
</comment>
<sequence length="129" mass="15163">MEPHISRIYLFIWTAKAIRDVVNKNYADLENASQVFEIKNKLKKMRQGNLEVTEYYNELQTLWQELDMHYEPDLGDLEGNLKKQPLNGDKPETLQGQESEPIPSLDIEQAHDHTHHDALIIPFKREPRI</sequence>
<reference evidence="2" key="1">
    <citation type="submission" date="2022-12" db="EMBL/GenBank/DDBJ databases">
        <title>Draft genome assemblies for two species of Escallonia (Escalloniales).</title>
        <authorList>
            <person name="Chanderbali A."/>
            <person name="Dervinis C."/>
            <person name="Anghel I."/>
            <person name="Soltis D."/>
            <person name="Soltis P."/>
            <person name="Zapata F."/>
        </authorList>
    </citation>
    <scope>NUCLEOTIDE SEQUENCE</scope>
    <source>
        <strain evidence="2">UCBG64.0493</strain>
        <tissue evidence="2">Leaf</tissue>
    </source>
</reference>
<accession>A0AA88VRA8</accession>
<evidence type="ECO:0008006" key="4">
    <source>
        <dbReference type="Google" id="ProtNLM"/>
    </source>
</evidence>
<proteinExistence type="predicted"/>
<name>A0AA88VRA8_9ASTE</name>